<evidence type="ECO:0000313" key="5">
    <source>
        <dbReference type="EMBL" id="TNC49842.1"/>
    </source>
</evidence>
<dbReference type="GO" id="GO:0043709">
    <property type="term" value="P:cell adhesion involved in single-species biofilm formation"/>
    <property type="evidence" value="ECO:0007669"/>
    <property type="project" value="TreeGrafter"/>
</dbReference>
<accession>A0A5C4N0S2</accession>
<dbReference type="OrthoDB" id="9812260at2"/>
<comment type="catalytic activity">
    <reaction evidence="2">
        <text>2 GTP = 3',3'-c-di-GMP + 2 diphosphate</text>
        <dbReference type="Rhea" id="RHEA:24898"/>
        <dbReference type="ChEBI" id="CHEBI:33019"/>
        <dbReference type="ChEBI" id="CHEBI:37565"/>
        <dbReference type="ChEBI" id="CHEBI:58805"/>
        <dbReference type="EC" id="2.7.7.65"/>
    </reaction>
</comment>
<dbReference type="InterPro" id="IPR050469">
    <property type="entry name" value="Diguanylate_Cyclase"/>
</dbReference>
<evidence type="ECO:0000259" key="4">
    <source>
        <dbReference type="PROSITE" id="PS50887"/>
    </source>
</evidence>
<dbReference type="PROSITE" id="PS50887">
    <property type="entry name" value="GGDEF"/>
    <property type="match status" value="1"/>
</dbReference>
<dbReference type="NCBIfam" id="TIGR00254">
    <property type="entry name" value="GGDEF"/>
    <property type="match status" value="1"/>
</dbReference>
<evidence type="ECO:0000313" key="6">
    <source>
        <dbReference type="Proteomes" id="UP000305887"/>
    </source>
</evidence>
<dbReference type="EC" id="2.7.7.65" evidence="1"/>
<dbReference type="CDD" id="cd01949">
    <property type="entry name" value="GGDEF"/>
    <property type="match status" value="1"/>
</dbReference>
<dbReference type="SUPFAM" id="SSF55073">
    <property type="entry name" value="Nucleotide cyclase"/>
    <property type="match status" value="1"/>
</dbReference>
<dbReference type="InterPro" id="IPR029787">
    <property type="entry name" value="Nucleotide_cyclase"/>
</dbReference>
<evidence type="ECO:0000256" key="1">
    <source>
        <dbReference type="ARBA" id="ARBA00012528"/>
    </source>
</evidence>
<name>A0A5C4N0S2_9RHOB</name>
<proteinExistence type="predicted"/>
<dbReference type="Proteomes" id="UP000305887">
    <property type="component" value="Unassembled WGS sequence"/>
</dbReference>
<dbReference type="InterPro" id="IPR000160">
    <property type="entry name" value="GGDEF_dom"/>
</dbReference>
<comment type="caution">
    <text evidence="5">The sequence shown here is derived from an EMBL/GenBank/DDBJ whole genome shotgun (WGS) entry which is preliminary data.</text>
</comment>
<reference evidence="5 6" key="1">
    <citation type="submission" date="2019-06" db="EMBL/GenBank/DDBJ databases">
        <title>YIM 131921 draft genome.</title>
        <authorList>
            <person name="Jiang L."/>
        </authorList>
    </citation>
    <scope>NUCLEOTIDE SEQUENCE [LARGE SCALE GENOMIC DNA]</scope>
    <source>
        <strain evidence="5 6">YIM 131921</strain>
    </source>
</reference>
<keyword evidence="3" id="KW-0472">Membrane</keyword>
<evidence type="ECO:0000256" key="2">
    <source>
        <dbReference type="ARBA" id="ARBA00034247"/>
    </source>
</evidence>
<dbReference type="InterPro" id="IPR043128">
    <property type="entry name" value="Rev_trsase/Diguanyl_cyclase"/>
</dbReference>
<dbReference type="PANTHER" id="PTHR45138:SF9">
    <property type="entry name" value="DIGUANYLATE CYCLASE DGCM-RELATED"/>
    <property type="match status" value="1"/>
</dbReference>
<keyword evidence="3" id="KW-1133">Transmembrane helix</keyword>
<dbReference type="SMART" id="SM00267">
    <property type="entry name" value="GGDEF"/>
    <property type="match status" value="1"/>
</dbReference>
<dbReference type="AlphaFoldDB" id="A0A5C4N0S2"/>
<dbReference type="GO" id="GO:1902201">
    <property type="term" value="P:negative regulation of bacterial-type flagellum-dependent cell motility"/>
    <property type="evidence" value="ECO:0007669"/>
    <property type="project" value="TreeGrafter"/>
</dbReference>
<sequence length="245" mass="25728">MARLVGIVAPRSLSSAVLKSLGFLVLVNALDFAVRTAAGQPPPVVHTEIALTTAIALPFTVLIMGALFHQRRLQDTLSILATTDMLTGLPNRRDFLARTQAALAGDGAGLLLLLDADHFKRINDQWGHSVGDACLIAIGAHLRGTLRAHDILGRLGGEEFAAFLPDATLDDVGRFGTRLCCPIPVAGDWDGTLSVTLSIGAAAGRSGMSLDRLMAQADAALYRAKAEGRARVEIWSGGDDNVAAA</sequence>
<dbReference type="PANTHER" id="PTHR45138">
    <property type="entry name" value="REGULATORY COMPONENTS OF SENSORY TRANSDUCTION SYSTEM"/>
    <property type="match status" value="1"/>
</dbReference>
<dbReference type="EMBL" id="VDFU01000009">
    <property type="protein sequence ID" value="TNC49842.1"/>
    <property type="molecule type" value="Genomic_DNA"/>
</dbReference>
<feature type="transmembrane region" description="Helical" evidence="3">
    <location>
        <begin position="49"/>
        <end position="68"/>
    </location>
</feature>
<gene>
    <name evidence="5" type="ORF">FHG66_10025</name>
</gene>
<dbReference type="GO" id="GO:0005886">
    <property type="term" value="C:plasma membrane"/>
    <property type="evidence" value="ECO:0007669"/>
    <property type="project" value="TreeGrafter"/>
</dbReference>
<dbReference type="RefSeq" id="WP_139076618.1">
    <property type="nucleotide sequence ID" value="NZ_VDFU01000009.1"/>
</dbReference>
<dbReference type="Pfam" id="PF00990">
    <property type="entry name" value="GGDEF"/>
    <property type="match status" value="1"/>
</dbReference>
<evidence type="ECO:0000256" key="3">
    <source>
        <dbReference type="SAM" id="Phobius"/>
    </source>
</evidence>
<keyword evidence="6" id="KW-1185">Reference proteome</keyword>
<keyword evidence="3" id="KW-0812">Transmembrane</keyword>
<organism evidence="5 6">
    <name type="scientific">Rubellimicrobium rubrum</name>
    <dbReference type="NCBI Taxonomy" id="2585369"/>
    <lineage>
        <taxon>Bacteria</taxon>
        <taxon>Pseudomonadati</taxon>
        <taxon>Pseudomonadota</taxon>
        <taxon>Alphaproteobacteria</taxon>
        <taxon>Rhodobacterales</taxon>
        <taxon>Roseobacteraceae</taxon>
        <taxon>Rubellimicrobium</taxon>
    </lineage>
</organism>
<dbReference type="Gene3D" id="3.30.70.270">
    <property type="match status" value="1"/>
</dbReference>
<dbReference type="GO" id="GO:0052621">
    <property type="term" value="F:diguanylate cyclase activity"/>
    <property type="evidence" value="ECO:0007669"/>
    <property type="project" value="UniProtKB-EC"/>
</dbReference>
<protein>
    <recommendedName>
        <fullName evidence="1">diguanylate cyclase</fullName>
        <ecNumber evidence="1">2.7.7.65</ecNumber>
    </recommendedName>
</protein>
<feature type="domain" description="GGDEF" evidence="4">
    <location>
        <begin position="107"/>
        <end position="237"/>
    </location>
</feature>